<feature type="transmembrane region" description="Helical" evidence="1">
    <location>
        <begin position="222"/>
        <end position="240"/>
    </location>
</feature>
<feature type="transmembrane region" description="Helical" evidence="1">
    <location>
        <begin position="313"/>
        <end position="335"/>
    </location>
</feature>
<dbReference type="PANTHER" id="PTHR19346">
    <property type="entry name" value="SUGAR PHOSPHATE TRANSPORTER DOMAIN-CONTAINING PROTEIN"/>
    <property type="match status" value="1"/>
</dbReference>
<dbReference type="Pfam" id="PF00892">
    <property type="entry name" value="EamA"/>
    <property type="match status" value="1"/>
</dbReference>
<dbReference type="GO" id="GO:0016020">
    <property type="term" value="C:membrane"/>
    <property type="evidence" value="ECO:0007669"/>
    <property type="project" value="InterPro"/>
</dbReference>
<evidence type="ECO:0000313" key="3">
    <source>
        <dbReference type="EMBL" id="CAD2185542.1"/>
    </source>
</evidence>
<dbReference type="InterPro" id="IPR037185">
    <property type="entry name" value="EmrE-like"/>
</dbReference>
<feature type="transmembrane region" description="Helical" evidence="1">
    <location>
        <begin position="341"/>
        <end position="361"/>
    </location>
</feature>
<dbReference type="InterPro" id="IPR000620">
    <property type="entry name" value="EamA_dom"/>
</dbReference>
<feature type="transmembrane region" description="Helical" evidence="1">
    <location>
        <begin position="252"/>
        <end position="274"/>
    </location>
</feature>
<keyword evidence="1" id="KW-0472">Membrane</keyword>
<feature type="transmembrane region" description="Helical" evidence="1">
    <location>
        <begin position="286"/>
        <end position="306"/>
    </location>
</feature>
<dbReference type="Proteomes" id="UP000580250">
    <property type="component" value="Unassembled WGS sequence"/>
</dbReference>
<dbReference type="SUPFAM" id="SSF103481">
    <property type="entry name" value="Multidrug resistance efflux transporter EmrE"/>
    <property type="match status" value="1"/>
</dbReference>
<sequence length="385" mass="44116">MLNNKKEKSLNVKVEDQKIEEDCCNENIDLCQQNINNKNNGQQQQKPLKFLASFLFIFSIATSWALATQFRKSVMVIDKKHVFAPFFMVWFGTCFMFFCYPLFIFYFICLKRNKKLLKEEHLKALQILKFQQKFKKRIGHLIILLILWTCSNYLYARALIKISASTATSIMSTNSAIVYLLEWILLGENFSCIKTIATALAISGVVIISFDSEFFGNNLSGIILVILSALFASFYKAVFFKKFFKNSSLSQISLFMSLLGLTNLFLNGIISFIFLFCGIDYLNWEYIPWIELIGSAFLILLFNSLVNFGIVILGPLIVSIGMIFGIPLSTVIDILFNSISINYLFIIGSIFILISFILIILPQIEQKFNKSKCCCIKLVKEKEEN</sequence>
<gene>
    <name evidence="3" type="ORF">MENT_LOCUS37979</name>
</gene>
<feature type="transmembrane region" description="Helical" evidence="1">
    <location>
        <begin position="87"/>
        <end position="108"/>
    </location>
</feature>
<reference evidence="3 4" key="1">
    <citation type="submission" date="2020-08" db="EMBL/GenBank/DDBJ databases">
        <authorList>
            <person name="Koutsovoulos G."/>
            <person name="Danchin GJ E."/>
        </authorList>
    </citation>
    <scope>NUCLEOTIDE SEQUENCE [LARGE SCALE GENOMIC DNA]</scope>
</reference>
<keyword evidence="1" id="KW-1133">Transmembrane helix</keyword>
<dbReference type="OrthoDB" id="10062838at2759"/>
<evidence type="ECO:0000259" key="2">
    <source>
        <dbReference type="Pfam" id="PF00892"/>
    </source>
</evidence>
<comment type="caution">
    <text evidence="3">The sequence shown here is derived from an EMBL/GenBank/DDBJ whole genome shotgun (WGS) entry which is preliminary data.</text>
</comment>
<name>A0A6V7WEY0_MELEN</name>
<dbReference type="EMBL" id="CAJEWN010000550">
    <property type="protein sequence ID" value="CAD2185542.1"/>
    <property type="molecule type" value="Genomic_DNA"/>
</dbReference>
<feature type="domain" description="EamA" evidence="2">
    <location>
        <begin position="54"/>
        <end position="209"/>
    </location>
</feature>
<evidence type="ECO:0000256" key="1">
    <source>
        <dbReference type="SAM" id="Phobius"/>
    </source>
</evidence>
<organism evidence="3 4">
    <name type="scientific">Meloidogyne enterolobii</name>
    <name type="common">Root-knot nematode worm</name>
    <name type="synonym">Meloidogyne mayaguensis</name>
    <dbReference type="NCBI Taxonomy" id="390850"/>
    <lineage>
        <taxon>Eukaryota</taxon>
        <taxon>Metazoa</taxon>
        <taxon>Ecdysozoa</taxon>
        <taxon>Nematoda</taxon>
        <taxon>Chromadorea</taxon>
        <taxon>Rhabditida</taxon>
        <taxon>Tylenchina</taxon>
        <taxon>Tylenchomorpha</taxon>
        <taxon>Tylenchoidea</taxon>
        <taxon>Meloidogynidae</taxon>
        <taxon>Meloidogyninae</taxon>
        <taxon>Meloidogyne</taxon>
    </lineage>
</organism>
<dbReference type="PANTHER" id="PTHR19346:SF4">
    <property type="entry name" value="SUGAR PHOSPHATE TRANSPORTER DOMAIN-CONTAINING PROTEIN"/>
    <property type="match status" value="1"/>
</dbReference>
<feature type="transmembrane region" description="Helical" evidence="1">
    <location>
        <begin position="138"/>
        <end position="156"/>
    </location>
</feature>
<dbReference type="Gene3D" id="1.10.3730.20">
    <property type="match status" value="1"/>
</dbReference>
<feature type="transmembrane region" description="Helical" evidence="1">
    <location>
        <begin position="162"/>
        <end position="181"/>
    </location>
</feature>
<keyword evidence="1" id="KW-0812">Transmembrane</keyword>
<protein>
    <recommendedName>
        <fullName evidence="2">EamA domain-containing protein</fullName>
    </recommendedName>
</protein>
<feature type="transmembrane region" description="Helical" evidence="1">
    <location>
        <begin position="193"/>
        <end position="210"/>
    </location>
</feature>
<feature type="transmembrane region" description="Helical" evidence="1">
    <location>
        <begin position="48"/>
        <end position="67"/>
    </location>
</feature>
<evidence type="ECO:0000313" key="4">
    <source>
        <dbReference type="Proteomes" id="UP000580250"/>
    </source>
</evidence>
<dbReference type="InterPro" id="IPR026505">
    <property type="entry name" value="Solute_c_fam_35_mem_F3/F4"/>
</dbReference>
<dbReference type="AlphaFoldDB" id="A0A6V7WEY0"/>
<proteinExistence type="predicted"/>
<accession>A0A6V7WEY0</accession>